<evidence type="ECO:0000256" key="1">
    <source>
        <dbReference type="ARBA" id="ARBA00004141"/>
    </source>
</evidence>
<keyword evidence="11" id="KW-1185">Reference proteome</keyword>
<dbReference type="EMBL" id="CAMXCT030003312">
    <property type="protein sequence ID" value="CAL4790974.1"/>
    <property type="molecule type" value="Genomic_DNA"/>
</dbReference>
<keyword evidence="3 6" id="KW-1133">Transmembrane helix</keyword>
<dbReference type="AlphaFoldDB" id="A0A9P1D6V9"/>
<protein>
    <submittedName>
        <fullName evidence="10">Adenylate cyclase (ATP pyrophosphate-lyase ) (Adenylyl cyclase)</fullName>
    </submittedName>
</protein>
<dbReference type="GO" id="GO:0009190">
    <property type="term" value="P:cyclic nucleotide biosynthetic process"/>
    <property type="evidence" value="ECO:0007669"/>
    <property type="project" value="InterPro"/>
</dbReference>
<evidence type="ECO:0000256" key="3">
    <source>
        <dbReference type="ARBA" id="ARBA00022989"/>
    </source>
</evidence>
<feature type="compositionally biased region" description="Basic and acidic residues" evidence="5">
    <location>
        <begin position="268"/>
        <end position="287"/>
    </location>
</feature>
<feature type="transmembrane region" description="Helical" evidence="6">
    <location>
        <begin position="120"/>
        <end position="138"/>
    </location>
</feature>
<evidence type="ECO:0000256" key="4">
    <source>
        <dbReference type="ARBA" id="ARBA00023136"/>
    </source>
</evidence>
<keyword evidence="4 6" id="KW-0472">Membrane</keyword>
<evidence type="ECO:0000259" key="7">
    <source>
        <dbReference type="PROSITE" id="PS50125"/>
    </source>
</evidence>
<dbReference type="GO" id="GO:0035556">
    <property type="term" value="P:intracellular signal transduction"/>
    <property type="evidence" value="ECO:0007669"/>
    <property type="project" value="InterPro"/>
</dbReference>
<dbReference type="EMBL" id="CAMXCT010003312">
    <property type="protein sequence ID" value="CAI4003662.1"/>
    <property type="molecule type" value="Genomic_DNA"/>
</dbReference>
<dbReference type="Gene3D" id="3.30.70.1230">
    <property type="entry name" value="Nucleotide cyclase"/>
    <property type="match status" value="1"/>
</dbReference>
<evidence type="ECO:0000313" key="8">
    <source>
        <dbReference type="EMBL" id="CAI4003662.1"/>
    </source>
</evidence>
<feature type="transmembrane region" description="Helical" evidence="6">
    <location>
        <begin position="89"/>
        <end position="108"/>
    </location>
</feature>
<feature type="transmembrane region" description="Helical" evidence="6">
    <location>
        <begin position="150"/>
        <end position="169"/>
    </location>
</feature>
<keyword evidence="2 6" id="KW-0812">Transmembrane</keyword>
<evidence type="ECO:0000313" key="9">
    <source>
        <dbReference type="EMBL" id="CAL1157037.1"/>
    </source>
</evidence>
<evidence type="ECO:0000313" key="10">
    <source>
        <dbReference type="EMBL" id="CAL4790974.1"/>
    </source>
</evidence>
<dbReference type="PANTHER" id="PTHR43336">
    <property type="entry name" value="OXYGEN SENSOR HISTIDINE KINASE RESPONSE REGULATOR DEVS/DOSS"/>
    <property type="match status" value="1"/>
</dbReference>
<dbReference type="InterPro" id="IPR001054">
    <property type="entry name" value="A/G_cyclase"/>
</dbReference>
<dbReference type="InterPro" id="IPR029787">
    <property type="entry name" value="Nucleotide_cyclase"/>
</dbReference>
<evidence type="ECO:0000256" key="2">
    <source>
        <dbReference type="ARBA" id="ARBA00022692"/>
    </source>
</evidence>
<name>A0A9P1D6V9_9DINO</name>
<comment type="subcellular location">
    <subcellularLocation>
        <location evidence="1">Membrane</location>
        <topology evidence="1">Multi-pass membrane protein</topology>
    </subcellularLocation>
</comment>
<comment type="caution">
    <text evidence="8">The sequence shown here is derived from an EMBL/GenBank/DDBJ whole genome shotgun (WGS) entry which is preliminary data.</text>
</comment>
<proteinExistence type="predicted"/>
<feature type="region of interest" description="Disordered" evidence="5">
    <location>
        <begin position="1"/>
        <end position="55"/>
    </location>
</feature>
<reference evidence="8" key="1">
    <citation type="submission" date="2022-10" db="EMBL/GenBank/DDBJ databases">
        <authorList>
            <person name="Chen Y."/>
            <person name="Dougan E. K."/>
            <person name="Chan C."/>
            <person name="Rhodes N."/>
            <person name="Thang M."/>
        </authorList>
    </citation>
    <scope>NUCLEOTIDE SEQUENCE</scope>
</reference>
<dbReference type="Pfam" id="PF00211">
    <property type="entry name" value="Guanylate_cyc"/>
    <property type="match status" value="1"/>
</dbReference>
<dbReference type="CDD" id="cd07302">
    <property type="entry name" value="CHD"/>
    <property type="match status" value="1"/>
</dbReference>
<accession>A0A9P1D6V9</accession>
<dbReference type="Gene3D" id="1.20.120.350">
    <property type="entry name" value="Voltage-gated potassium channels. Chain C"/>
    <property type="match status" value="1"/>
</dbReference>
<reference evidence="9" key="2">
    <citation type="submission" date="2024-04" db="EMBL/GenBank/DDBJ databases">
        <authorList>
            <person name="Chen Y."/>
            <person name="Shah S."/>
            <person name="Dougan E. K."/>
            <person name="Thang M."/>
            <person name="Chan C."/>
        </authorList>
    </citation>
    <scope>NUCLEOTIDE SEQUENCE [LARGE SCALE GENOMIC DNA]</scope>
</reference>
<feature type="region of interest" description="Disordered" evidence="5">
    <location>
        <begin position="236"/>
        <end position="287"/>
    </location>
</feature>
<evidence type="ECO:0000256" key="5">
    <source>
        <dbReference type="SAM" id="MobiDB-lite"/>
    </source>
</evidence>
<organism evidence="8">
    <name type="scientific">Cladocopium goreaui</name>
    <dbReference type="NCBI Taxonomy" id="2562237"/>
    <lineage>
        <taxon>Eukaryota</taxon>
        <taxon>Sar</taxon>
        <taxon>Alveolata</taxon>
        <taxon>Dinophyceae</taxon>
        <taxon>Suessiales</taxon>
        <taxon>Symbiodiniaceae</taxon>
        <taxon>Cladocopium</taxon>
    </lineage>
</organism>
<evidence type="ECO:0000313" key="11">
    <source>
        <dbReference type="Proteomes" id="UP001152797"/>
    </source>
</evidence>
<dbReference type="InterPro" id="IPR027359">
    <property type="entry name" value="Volt_channel_dom_sf"/>
</dbReference>
<feature type="domain" description="Guanylate cyclase" evidence="7">
    <location>
        <begin position="681"/>
        <end position="825"/>
    </location>
</feature>
<dbReference type="GO" id="GO:0016020">
    <property type="term" value="C:membrane"/>
    <property type="evidence" value="ECO:0007669"/>
    <property type="project" value="UniProtKB-SubCell"/>
</dbReference>
<dbReference type="SUPFAM" id="SSF55073">
    <property type="entry name" value="Nucleotide cyclase"/>
    <property type="match status" value="1"/>
</dbReference>
<gene>
    <name evidence="8" type="ORF">C1SCF055_LOCUS29510</name>
</gene>
<dbReference type="EMBL" id="CAMXCT020003312">
    <property type="protein sequence ID" value="CAL1157037.1"/>
    <property type="molecule type" value="Genomic_DNA"/>
</dbReference>
<dbReference type="PROSITE" id="PS50125">
    <property type="entry name" value="GUANYLATE_CYCLASE_2"/>
    <property type="match status" value="1"/>
</dbReference>
<dbReference type="OrthoDB" id="60033at2759"/>
<dbReference type="Proteomes" id="UP001152797">
    <property type="component" value="Unassembled WGS sequence"/>
</dbReference>
<evidence type="ECO:0000256" key="6">
    <source>
        <dbReference type="SAM" id="Phobius"/>
    </source>
</evidence>
<sequence>MRGAVPVHPEPAKSSSPSPGVKFLGSQGLGDGTHSRSATSPRKKPKEPERKPQQIQWKQIVQRIKKFKLRDPERMAWIRMKSRRLASSWRFTVLTTALTIYALFGDDFRLCVTHKQTDELFNALTLFSCLVFGAEIVANSLGQEEYFLGFFFWLDVGATVTLVFDLTWVSKELFCASSEGEEALKTSRAGRAGARASRTVRIIRLMRLVKLYKAYWVAMEKRKEEEARKQRLLELKPGETIPEASDSKTISEFNVRQEGEDEDDLDDENTKQEDQEEPKQETRVGKKLSDMTTRRVIVLVLVMLLVLPQFDPSGNVGISSSDFQDSAKFASSMIFERWRDWCGNSNVSVKPWCMESLATPTENQELHYRNRYELEVALLQFLHIHISGGFLFRLYWIGAMSTLWADSAYLGQLAPLNQERWLGTDLRVNSANLDTTWDTTYVRNDFYQGPVGSTIPSATKQRLINVWTEECQTAVGIVVQPEVRAMVSTGCSITEELRCSEVEYVTPLTFSSEESGTFSFVFAFDQRGFTQLEAGLSIVQTLFICFAVGVGAMTFSKDANELLLNPIERMIEKMETIKDNPLEAMRLGDLEFRREEVEEARFRDKLSQMSRPWQILYKYRHAKKYKEPMETVMLEKTIIKLGGLLALGFGEAGAEVIGQNMKVSATAGVNAMVPGSKVDAIIGFCNIRHFMEATEVLKEKVMLFVNQVGEIVHGCVDDFHGAPNRNIGDAFLVIWRLSGSSEEKQTKLADMALMSYVKIIAEINKSRILAGYRWHPGFQYRIQDFRVSMGFGLHHGWAIEGAIGSEYKIDASYLSPNVSVTAKLEAATSQFKVWMLLSHSMVHKCSHEVALSCRLIDHVTVSGSRIPMRVYTMDLDTRRIAVEEKGPDRIIRNRFKIRQLREVRKGEKMAEDYRVWDGMTNNPDVMKMRALFSEEFFQRFHMAYRNYEAGEWLAARDMLFTCHYQPRADIGRRLVQSEADWPEDGPTVTLLKFMQQRNFQAPSDWPGYRELPE</sequence>
<dbReference type="PANTHER" id="PTHR43336:SF3">
    <property type="entry name" value="GUANYLATE CYCLASE DOMAIN-CONTAINING PROTEIN"/>
    <property type="match status" value="1"/>
</dbReference>